<dbReference type="InterPro" id="IPR012888">
    <property type="entry name" value="Fucose_iso_N1"/>
</dbReference>
<dbReference type="GO" id="GO:0042355">
    <property type="term" value="P:L-fucose catabolic process"/>
    <property type="evidence" value="ECO:0007669"/>
    <property type="project" value="TreeGrafter"/>
</dbReference>
<dbReference type="InterPro" id="IPR009015">
    <property type="entry name" value="Fucose_isomerase_N/cen_sf"/>
</dbReference>
<reference evidence="4" key="1">
    <citation type="journal article" date="2014" name="Front. Microbiol.">
        <title>High frequency of phylogenetically diverse reductive dehalogenase-homologous genes in deep subseafloor sedimentary metagenomes.</title>
        <authorList>
            <person name="Kawai M."/>
            <person name="Futagami T."/>
            <person name="Toyoda A."/>
            <person name="Takaki Y."/>
            <person name="Nishi S."/>
            <person name="Hori S."/>
            <person name="Arai W."/>
            <person name="Tsubouchi T."/>
            <person name="Morono Y."/>
            <person name="Uchiyama I."/>
            <person name="Ito T."/>
            <person name="Fujiyama A."/>
            <person name="Inagaki F."/>
            <person name="Takami H."/>
        </authorList>
    </citation>
    <scope>NUCLEOTIDE SEQUENCE</scope>
    <source>
        <strain evidence="4">Expedition CK06-06</strain>
    </source>
</reference>
<sequence length="143" mass="15326">MSSRIAPKIGIRPTIDGRMGGVRESLENQTMQQARNVAEFLSSNLFLPDGSPVECVVHDTCIGGVAEAAAAEEKFLREGVEVSLTVSPCWCYGSETMDMNPHRAKAVWGFNGTERPGAVYLAAVLAGHTQKGLPAFGIYGRDV</sequence>
<evidence type="ECO:0000256" key="2">
    <source>
        <dbReference type="ARBA" id="ARBA00023277"/>
    </source>
</evidence>
<dbReference type="SUPFAM" id="SSF53743">
    <property type="entry name" value="FucI/AraA N-terminal and middle domains"/>
    <property type="match status" value="1"/>
</dbReference>
<dbReference type="GO" id="GO:0008790">
    <property type="term" value="F:arabinose isomerase activity"/>
    <property type="evidence" value="ECO:0007669"/>
    <property type="project" value="TreeGrafter"/>
</dbReference>
<dbReference type="GO" id="GO:0030145">
    <property type="term" value="F:manganese ion binding"/>
    <property type="evidence" value="ECO:0007669"/>
    <property type="project" value="InterPro"/>
</dbReference>
<dbReference type="PANTHER" id="PTHR37840">
    <property type="entry name" value="L-FUCOSE ISOMERASE"/>
    <property type="match status" value="1"/>
</dbReference>
<dbReference type="Gene3D" id="3.40.50.1070">
    <property type="match status" value="1"/>
</dbReference>
<keyword evidence="1" id="KW-0413">Isomerase</keyword>
<evidence type="ECO:0000256" key="1">
    <source>
        <dbReference type="ARBA" id="ARBA00023235"/>
    </source>
</evidence>
<accession>X0W487</accession>
<feature type="non-terminal residue" evidence="4">
    <location>
        <position position="143"/>
    </location>
</feature>
<comment type="caution">
    <text evidence="4">The sequence shown here is derived from an EMBL/GenBank/DDBJ whole genome shotgun (WGS) entry which is preliminary data.</text>
</comment>
<dbReference type="InterPro" id="IPR038391">
    <property type="entry name" value="Fucose_iso_dom1_sf"/>
</dbReference>
<organism evidence="4">
    <name type="scientific">marine sediment metagenome</name>
    <dbReference type="NCBI Taxonomy" id="412755"/>
    <lineage>
        <taxon>unclassified sequences</taxon>
        <taxon>metagenomes</taxon>
        <taxon>ecological metagenomes</taxon>
    </lineage>
</organism>
<dbReference type="Pfam" id="PF07881">
    <property type="entry name" value="Fucose_iso_N1"/>
    <property type="match status" value="1"/>
</dbReference>
<dbReference type="GO" id="GO:0005737">
    <property type="term" value="C:cytoplasm"/>
    <property type="evidence" value="ECO:0007669"/>
    <property type="project" value="InterPro"/>
</dbReference>
<proteinExistence type="predicted"/>
<dbReference type="GO" id="GO:0019571">
    <property type="term" value="P:D-arabinose catabolic process"/>
    <property type="evidence" value="ECO:0007669"/>
    <property type="project" value="TreeGrafter"/>
</dbReference>
<protein>
    <recommendedName>
        <fullName evidence="3">L-fucose isomerase N-terminal-1 domain-containing protein</fullName>
    </recommendedName>
</protein>
<evidence type="ECO:0000313" key="4">
    <source>
        <dbReference type="EMBL" id="GAG19433.1"/>
    </source>
</evidence>
<gene>
    <name evidence="4" type="ORF">S01H1_49090</name>
</gene>
<dbReference type="AlphaFoldDB" id="X0W487"/>
<evidence type="ECO:0000259" key="3">
    <source>
        <dbReference type="Pfam" id="PF07881"/>
    </source>
</evidence>
<dbReference type="PANTHER" id="PTHR37840:SF1">
    <property type="entry name" value="L-FUCOSE ISOMERASE"/>
    <property type="match status" value="1"/>
</dbReference>
<dbReference type="GO" id="GO:0008736">
    <property type="term" value="F:L-fucose isomerase activity"/>
    <property type="evidence" value="ECO:0007669"/>
    <property type="project" value="InterPro"/>
</dbReference>
<dbReference type="EMBL" id="BARS01031551">
    <property type="protein sequence ID" value="GAG19433.1"/>
    <property type="molecule type" value="Genomic_DNA"/>
</dbReference>
<name>X0W487_9ZZZZ</name>
<dbReference type="InterPro" id="IPR005763">
    <property type="entry name" value="Fucose_isomerase"/>
</dbReference>
<feature type="domain" description="L-fucose isomerase N-terminal-1" evidence="3">
    <location>
        <begin position="7"/>
        <end position="143"/>
    </location>
</feature>
<keyword evidence="2" id="KW-0119">Carbohydrate metabolism</keyword>